<evidence type="ECO:0008006" key="3">
    <source>
        <dbReference type="Google" id="ProtNLM"/>
    </source>
</evidence>
<dbReference type="RefSeq" id="WP_213012800.1">
    <property type="nucleotide sequence ID" value="NZ_BOQN01000134.1"/>
</dbReference>
<dbReference type="Proteomes" id="UP000677082">
    <property type="component" value="Unassembled WGS sequence"/>
</dbReference>
<organism evidence="1 2">
    <name type="scientific">Paractinoplanes toevensis</name>
    <dbReference type="NCBI Taxonomy" id="571911"/>
    <lineage>
        <taxon>Bacteria</taxon>
        <taxon>Bacillati</taxon>
        <taxon>Actinomycetota</taxon>
        <taxon>Actinomycetes</taxon>
        <taxon>Micromonosporales</taxon>
        <taxon>Micromonosporaceae</taxon>
        <taxon>Paractinoplanes</taxon>
    </lineage>
</organism>
<keyword evidence="2" id="KW-1185">Reference proteome</keyword>
<dbReference type="AlphaFoldDB" id="A0A919WBF2"/>
<evidence type="ECO:0000313" key="2">
    <source>
        <dbReference type="Proteomes" id="UP000677082"/>
    </source>
</evidence>
<reference evidence="1 2" key="1">
    <citation type="submission" date="2021-03" db="EMBL/GenBank/DDBJ databases">
        <title>Whole genome shotgun sequence of Actinoplanes toevensis NBRC 105298.</title>
        <authorList>
            <person name="Komaki H."/>
            <person name="Tamura T."/>
        </authorList>
    </citation>
    <scope>NUCLEOTIDE SEQUENCE [LARGE SCALE GENOMIC DNA]</scope>
    <source>
        <strain evidence="1 2">NBRC 105298</strain>
    </source>
</reference>
<sequence>MTVDPRFLSLWTVNQLVPFPRESWLEGGIPETDLPYGDEIPQDVTIVYTAQIEAEGSFDLYDVIQLATEDGNLDIKLIVLGAVATNPNLLYVMDPRTGEILQYDLERQDIQGVNTTFRTFVEFLYQFGRFVTDDEGKQGRAARAAELAQLFDTLDPQAMKPECWWPLVIAQLS</sequence>
<gene>
    <name evidence="1" type="ORF">Ato02nite_089420</name>
</gene>
<dbReference type="EMBL" id="BOQN01000134">
    <property type="protein sequence ID" value="GIM97149.1"/>
    <property type="molecule type" value="Genomic_DNA"/>
</dbReference>
<protein>
    <recommendedName>
        <fullName evidence="3">SUKH-4 immunity protein of toxin-antitoxin system</fullName>
    </recommendedName>
</protein>
<evidence type="ECO:0000313" key="1">
    <source>
        <dbReference type="EMBL" id="GIM97149.1"/>
    </source>
</evidence>
<accession>A0A919WBF2</accession>
<dbReference type="InterPro" id="IPR025851">
    <property type="entry name" value="SUKH-4"/>
</dbReference>
<dbReference type="Pfam" id="PF14435">
    <property type="entry name" value="SUKH-4"/>
    <property type="match status" value="1"/>
</dbReference>
<proteinExistence type="predicted"/>
<name>A0A919WBF2_9ACTN</name>
<comment type="caution">
    <text evidence="1">The sequence shown here is derived from an EMBL/GenBank/DDBJ whole genome shotgun (WGS) entry which is preliminary data.</text>
</comment>